<comment type="caution">
    <text evidence="1">The sequence shown here is derived from an EMBL/GenBank/DDBJ whole genome shotgun (WGS) entry which is preliminary data.</text>
</comment>
<accession>A0A4S3PIJ6</accession>
<protein>
    <recommendedName>
        <fullName evidence="3">DUF3114 domain-containing protein</fullName>
    </recommendedName>
</protein>
<gene>
    <name evidence="1" type="ORF">E1I69_23535</name>
</gene>
<evidence type="ECO:0000313" key="2">
    <source>
        <dbReference type="Proteomes" id="UP000306477"/>
    </source>
</evidence>
<dbReference type="OrthoDB" id="2591169at2"/>
<sequence length="259" mass="31024">MYGYHRQEIDFVYPSVPVAIKADFLSESYFSELSEQFDQIRSEHRKWYRFDTSKSIASHAILTQMMDDLKENQKLLNDHKQFDLFFETFDQHVKQLPYITEEIHYFRNELNRYGEAPEQLEEMIGLVACGKWQLFSGRYHRFEVSEYDAAYNVKFISSNGRFEVVYHVETGQMVNDPVNMGTYNYAPGSIHPWKYYQHHKYDKVPWKKWGNTNQISYKDITKRQSRHGSTEQKKSTEELQNLIKNKISDSQKCRYRSNL</sequence>
<evidence type="ECO:0008006" key="3">
    <source>
        <dbReference type="Google" id="ProtNLM"/>
    </source>
</evidence>
<organism evidence="1 2">
    <name type="scientific">Bacillus timonensis</name>
    <dbReference type="NCBI Taxonomy" id="1033734"/>
    <lineage>
        <taxon>Bacteria</taxon>
        <taxon>Bacillati</taxon>
        <taxon>Bacillota</taxon>
        <taxon>Bacilli</taxon>
        <taxon>Bacillales</taxon>
        <taxon>Bacillaceae</taxon>
        <taxon>Bacillus</taxon>
    </lineage>
</organism>
<dbReference type="EMBL" id="SLUB01000101">
    <property type="protein sequence ID" value="THE09139.1"/>
    <property type="molecule type" value="Genomic_DNA"/>
</dbReference>
<keyword evidence="2" id="KW-1185">Reference proteome</keyword>
<evidence type="ECO:0000313" key="1">
    <source>
        <dbReference type="EMBL" id="THE09139.1"/>
    </source>
</evidence>
<name>A0A4S3PIJ6_9BACI</name>
<dbReference type="STRING" id="1033734.GCA_000285535_00150"/>
<proteinExistence type="predicted"/>
<dbReference type="AlphaFoldDB" id="A0A4S3PIJ6"/>
<reference evidence="1 2" key="1">
    <citation type="journal article" date="2019" name="Indoor Air">
        <title>Impacts of indoor surface finishes on bacterial viability.</title>
        <authorList>
            <person name="Hu J."/>
            <person name="Maamar S.B."/>
            <person name="Glawe A.J."/>
            <person name="Gottel N."/>
            <person name="Gilbert J.A."/>
            <person name="Hartmann E.M."/>
        </authorList>
    </citation>
    <scope>NUCLEOTIDE SEQUENCE [LARGE SCALE GENOMIC DNA]</scope>
    <source>
        <strain evidence="1 2">AF060A6</strain>
    </source>
</reference>
<dbReference type="Proteomes" id="UP000306477">
    <property type="component" value="Unassembled WGS sequence"/>
</dbReference>